<gene>
    <name evidence="1" type="ORF">BV898_12977</name>
</gene>
<dbReference type="Proteomes" id="UP000192578">
    <property type="component" value="Unassembled WGS sequence"/>
</dbReference>
<evidence type="ECO:0008006" key="3">
    <source>
        <dbReference type="Google" id="ProtNLM"/>
    </source>
</evidence>
<accession>A0A1W0WC02</accession>
<organism evidence="1 2">
    <name type="scientific">Hypsibius exemplaris</name>
    <name type="common">Freshwater tardigrade</name>
    <dbReference type="NCBI Taxonomy" id="2072580"/>
    <lineage>
        <taxon>Eukaryota</taxon>
        <taxon>Metazoa</taxon>
        <taxon>Ecdysozoa</taxon>
        <taxon>Tardigrada</taxon>
        <taxon>Eutardigrada</taxon>
        <taxon>Parachela</taxon>
        <taxon>Hypsibioidea</taxon>
        <taxon>Hypsibiidae</taxon>
        <taxon>Hypsibius</taxon>
    </lineage>
</organism>
<evidence type="ECO:0000313" key="2">
    <source>
        <dbReference type="Proteomes" id="UP000192578"/>
    </source>
</evidence>
<proteinExistence type="predicted"/>
<name>A0A1W0WC02_HYPEX</name>
<evidence type="ECO:0000313" key="1">
    <source>
        <dbReference type="EMBL" id="OQV12746.1"/>
    </source>
</evidence>
<dbReference type="OrthoDB" id="10069306at2759"/>
<sequence>MSSESSKLSKKEKLLACSKILLARVKELQTEWGKTVPGLLLELSIHAALLRRIRHQFRGSKIVQHSQSVQKCSRRLQTVYSAKFRDALLTPDQSFPHGVKALLQRITDAGKVISQVARYCELIAEASTQSLAQEHYFFFGTDLSMLAVTSRIWVMARTLYGSLGDAWSRIRICLVESGLERATFQQLPVVFPGVVENGAHAVTGGVSPRPKVLSYPESSVAIASKKLKKRKNLPNEEGTQVERGGPGSTGEMLTIKLSGALARFS</sequence>
<comment type="caution">
    <text evidence="1">The sequence shown here is derived from an EMBL/GenBank/DDBJ whole genome shotgun (WGS) entry which is preliminary data.</text>
</comment>
<dbReference type="AlphaFoldDB" id="A0A1W0WC02"/>
<protein>
    <recommendedName>
        <fullName evidence="3">Nucleolus and neural progenitor protein-like N-terminal domain-containing protein</fullName>
    </recommendedName>
</protein>
<keyword evidence="2" id="KW-1185">Reference proteome</keyword>
<reference evidence="2" key="1">
    <citation type="submission" date="2017-01" db="EMBL/GenBank/DDBJ databases">
        <title>Comparative genomics of anhydrobiosis in the tardigrade Hypsibius dujardini.</title>
        <authorList>
            <person name="Yoshida Y."/>
            <person name="Koutsovoulos G."/>
            <person name="Laetsch D."/>
            <person name="Stevens L."/>
            <person name="Kumar S."/>
            <person name="Horikawa D."/>
            <person name="Ishino K."/>
            <person name="Komine S."/>
            <person name="Tomita M."/>
            <person name="Blaxter M."/>
            <person name="Arakawa K."/>
        </authorList>
    </citation>
    <scope>NUCLEOTIDE SEQUENCE [LARGE SCALE GENOMIC DNA]</scope>
    <source>
        <strain evidence="2">Z151</strain>
    </source>
</reference>
<dbReference type="EMBL" id="MTYJ01000137">
    <property type="protein sequence ID" value="OQV12746.1"/>
    <property type="molecule type" value="Genomic_DNA"/>
</dbReference>